<protein>
    <recommendedName>
        <fullName evidence="9">Mitochondrial pyruvate carrier</fullName>
    </recommendedName>
</protein>
<keyword evidence="5 9" id="KW-0999">Mitochondrion inner membrane</keyword>
<evidence type="ECO:0000256" key="7">
    <source>
        <dbReference type="ARBA" id="ARBA00023128"/>
    </source>
</evidence>
<evidence type="ECO:0000256" key="4">
    <source>
        <dbReference type="ARBA" id="ARBA00022692"/>
    </source>
</evidence>
<organism evidence="10 11">
    <name type="scientific">Tegillarca granosa</name>
    <name type="common">Malaysian cockle</name>
    <name type="synonym">Anadara granosa</name>
    <dbReference type="NCBI Taxonomy" id="220873"/>
    <lineage>
        <taxon>Eukaryota</taxon>
        <taxon>Metazoa</taxon>
        <taxon>Spiralia</taxon>
        <taxon>Lophotrochozoa</taxon>
        <taxon>Mollusca</taxon>
        <taxon>Bivalvia</taxon>
        <taxon>Autobranchia</taxon>
        <taxon>Pteriomorphia</taxon>
        <taxon>Arcoida</taxon>
        <taxon>Arcoidea</taxon>
        <taxon>Arcidae</taxon>
        <taxon>Tegillarca</taxon>
    </lineage>
</organism>
<comment type="similarity">
    <text evidence="2 9">Belongs to the mitochondrial pyruvate carrier (MPC) (TC 2.A.105) family.</text>
</comment>
<evidence type="ECO:0000256" key="9">
    <source>
        <dbReference type="RuleBase" id="RU363100"/>
    </source>
</evidence>
<proteinExistence type="inferred from homology"/>
<gene>
    <name evidence="10" type="ORF">KUTeg_006898</name>
</gene>
<dbReference type="Pfam" id="PF03650">
    <property type="entry name" value="MPC"/>
    <property type="match status" value="1"/>
</dbReference>
<evidence type="ECO:0000256" key="8">
    <source>
        <dbReference type="ARBA" id="ARBA00023136"/>
    </source>
</evidence>
<reference evidence="10 11" key="1">
    <citation type="submission" date="2022-12" db="EMBL/GenBank/DDBJ databases">
        <title>Chromosome-level genome of Tegillarca granosa.</title>
        <authorList>
            <person name="Kim J."/>
        </authorList>
    </citation>
    <scope>NUCLEOTIDE SEQUENCE [LARGE SCALE GENOMIC DNA]</scope>
    <source>
        <strain evidence="10">Teg-2019</strain>
        <tissue evidence="10">Adductor muscle</tissue>
    </source>
</reference>
<keyword evidence="11" id="KW-1185">Reference proteome</keyword>
<name>A0ABQ9FBP6_TEGGR</name>
<keyword evidence="4" id="KW-0812">Transmembrane</keyword>
<evidence type="ECO:0000256" key="1">
    <source>
        <dbReference type="ARBA" id="ARBA00004448"/>
    </source>
</evidence>
<dbReference type="PANTHER" id="PTHR14154">
    <property type="entry name" value="UPF0041 BRAIN PROTEIN 44-RELATED"/>
    <property type="match status" value="1"/>
</dbReference>
<evidence type="ECO:0000256" key="6">
    <source>
        <dbReference type="ARBA" id="ARBA00022989"/>
    </source>
</evidence>
<comment type="caution">
    <text evidence="10">The sequence shown here is derived from an EMBL/GenBank/DDBJ whole genome shotgun (WGS) entry which is preliminary data.</text>
</comment>
<keyword evidence="6" id="KW-1133">Transmembrane helix</keyword>
<evidence type="ECO:0000313" key="10">
    <source>
        <dbReference type="EMBL" id="KAJ8314748.1"/>
    </source>
</evidence>
<keyword evidence="7 9" id="KW-0496">Mitochondrion</keyword>
<evidence type="ECO:0000256" key="2">
    <source>
        <dbReference type="ARBA" id="ARBA00006416"/>
    </source>
</evidence>
<dbReference type="Proteomes" id="UP001217089">
    <property type="component" value="Unassembled WGS sequence"/>
</dbReference>
<comment type="function">
    <text evidence="9">Mediates the uptake of pyruvate into mitochondria.</text>
</comment>
<keyword evidence="8" id="KW-0472">Membrane</keyword>
<keyword evidence="3 9" id="KW-0813">Transport</keyword>
<evidence type="ECO:0000256" key="3">
    <source>
        <dbReference type="ARBA" id="ARBA00022448"/>
    </source>
</evidence>
<evidence type="ECO:0000313" key="11">
    <source>
        <dbReference type="Proteomes" id="UP001217089"/>
    </source>
</evidence>
<evidence type="ECO:0000256" key="5">
    <source>
        <dbReference type="ARBA" id="ARBA00022792"/>
    </source>
</evidence>
<dbReference type="InterPro" id="IPR005336">
    <property type="entry name" value="MPC"/>
</dbReference>
<sequence length="146" mass="17217">MNHFWGPVANWGLPLAALSDIKKDEEMISGKMTLALAFYSLMFMRFAWKVQPRNMLLFACHFTNSSAQTIQGIRFINYHYFTPESKRKKHHIEVVEKEIHEHPERYPAIHPSEDPAHLSKTEIEKEVKEFDKKYELPEKPHIKPTL</sequence>
<dbReference type="EMBL" id="JARBDR010000337">
    <property type="protein sequence ID" value="KAJ8314748.1"/>
    <property type="molecule type" value="Genomic_DNA"/>
</dbReference>
<comment type="subcellular location">
    <subcellularLocation>
        <location evidence="1 9">Mitochondrion inner membrane</location>
        <topology evidence="1 9">Multi-pass membrane protein</topology>
    </subcellularLocation>
</comment>
<accession>A0ABQ9FBP6</accession>